<dbReference type="SUPFAM" id="SSF159006">
    <property type="entry name" value="YopX-like"/>
    <property type="match status" value="1"/>
</dbReference>
<feature type="domain" description="YopX protein" evidence="1">
    <location>
        <begin position="8"/>
        <end position="137"/>
    </location>
</feature>
<protein>
    <recommendedName>
        <fullName evidence="1">YopX protein domain-containing protein</fullName>
    </recommendedName>
</protein>
<dbReference type="Gene3D" id="2.30.30.290">
    <property type="entry name" value="YopX-like domains"/>
    <property type="match status" value="1"/>
</dbReference>
<name>A0A5T1QVN4_CAMJU</name>
<accession>A0A5T1QVN4</accession>
<organism evidence="2">
    <name type="scientific">Campylobacter jejuni</name>
    <dbReference type="NCBI Taxonomy" id="197"/>
    <lineage>
        <taxon>Bacteria</taxon>
        <taxon>Pseudomonadati</taxon>
        <taxon>Campylobacterota</taxon>
        <taxon>Epsilonproteobacteria</taxon>
        <taxon>Campylobacterales</taxon>
        <taxon>Campylobacteraceae</taxon>
        <taxon>Campylobacter</taxon>
    </lineage>
</organism>
<dbReference type="InterPro" id="IPR019096">
    <property type="entry name" value="YopX_protein"/>
</dbReference>
<dbReference type="EMBL" id="AACNYL010000038">
    <property type="protein sequence ID" value="EAL4027709.1"/>
    <property type="molecule type" value="Genomic_DNA"/>
</dbReference>
<dbReference type="Pfam" id="PF09643">
    <property type="entry name" value="YopX"/>
    <property type="match status" value="1"/>
</dbReference>
<evidence type="ECO:0000259" key="1">
    <source>
        <dbReference type="Pfam" id="PF09643"/>
    </source>
</evidence>
<sequence>MKLSDFDFRIWDEDNEEFYKNPSIFKIKQIKGPHNVVLSSYSDNERINFEGYDRKFEVELFTRLYDKNGKKVYENDIVKAKNPFNCLEAKISIHKEGTFYLENKSGHYMGSLIYLVEDEGYTIEIIGNIHENPELLKC</sequence>
<evidence type="ECO:0000313" key="2">
    <source>
        <dbReference type="EMBL" id="EAL4027709.1"/>
    </source>
</evidence>
<reference evidence="2" key="1">
    <citation type="submission" date="2018-06" db="EMBL/GenBank/DDBJ databases">
        <authorList>
            <consortium name="NARMS: The National Antimicrobial Resistance Monitoring System"/>
        </authorList>
    </citation>
    <scope>NUCLEOTIDE SEQUENCE</scope>
    <source>
        <strain evidence="2">FSIS1711006</strain>
    </source>
</reference>
<gene>
    <name evidence="2" type="ORF">B9Q63_08930</name>
</gene>
<comment type="caution">
    <text evidence="2">The sequence shown here is derived from an EMBL/GenBank/DDBJ whole genome shotgun (WGS) entry which is preliminary data.</text>
</comment>
<dbReference type="AlphaFoldDB" id="A0A5T1QVN4"/>
<proteinExistence type="predicted"/>
<dbReference type="InterPro" id="IPR023385">
    <property type="entry name" value="YopX-like_C"/>
</dbReference>